<gene>
    <name evidence="15" type="ORF">IRJ41_009675</name>
</gene>
<keyword evidence="6" id="KW-0524">Neurogenesis</keyword>
<evidence type="ECO:0000256" key="1">
    <source>
        <dbReference type="ARBA" id="ARBA00004430"/>
    </source>
</evidence>
<comment type="function">
    <text evidence="10">Protein that plays a role in the inhibition of canonical Wnt signaling pathway. May be involved in neuronal migration during development of the cerebral neocortex. Involved in the control of ciliogenesis and ciliary length.</text>
</comment>
<evidence type="ECO:0000256" key="3">
    <source>
        <dbReference type="ARBA" id="ARBA00022553"/>
    </source>
</evidence>
<keyword evidence="4" id="KW-0677">Repeat</keyword>
<feature type="region of interest" description="Disordered" evidence="13">
    <location>
        <begin position="308"/>
        <end position="643"/>
    </location>
</feature>
<dbReference type="SUPFAM" id="SSF89837">
    <property type="entry name" value="Doublecortin (DC)"/>
    <property type="match status" value="2"/>
</dbReference>
<dbReference type="Proteomes" id="UP001059041">
    <property type="component" value="Linkage Group LG8"/>
</dbReference>
<dbReference type="GO" id="GO:0005930">
    <property type="term" value="C:axoneme"/>
    <property type="evidence" value="ECO:0007669"/>
    <property type="project" value="UniProtKB-SubCell"/>
</dbReference>
<evidence type="ECO:0000256" key="6">
    <source>
        <dbReference type="ARBA" id="ARBA00022902"/>
    </source>
</evidence>
<dbReference type="InterPro" id="IPR011049">
    <property type="entry name" value="Serralysin-like_metalloprot_C"/>
</dbReference>
<dbReference type="PANTHER" id="PTHR23004:SF5">
    <property type="entry name" value="DOUBLECORTIN DOMAIN-CONTAINING PROTEIN 2"/>
    <property type="match status" value="1"/>
</dbReference>
<feature type="compositionally biased region" description="Basic and acidic residues" evidence="13">
    <location>
        <begin position="419"/>
        <end position="432"/>
    </location>
</feature>
<dbReference type="Gene3D" id="2.150.10.10">
    <property type="entry name" value="Serralysin-like metalloprotease, C-terminal"/>
    <property type="match status" value="1"/>
</dbReference>
<dbReference type="PROSITE" id="PS50309">
    <property type="entry name" value="DC"/>
    <property type="match status" value="2"/>
</dbReference>
<accession>A0A9W7WQU5</accession>
<dbReference type="GO" id="GO:0005815">
    <property type="term" value="C:microtubule organizing center"/>
    <property type="evidence" value="ECO:0007669"/>
    <property type="project" value="TreeGrafter"/>
</dbReference>
<keyword evidence="16" id="KW-1185">Reference proteome</keyword>
<feature type="compositionally biased region" description="Basic and acidic residues" evidence="13">
    <location>
        <begin position="370"/>
        <end position="383"/>
    </location>
</feature>
<dbReference type="GO" id="GO:1902017">
    <property type="term" value="P:regulation of cilium assembly"/>
    <property type="evidence" value="ECO:0007669"/>
    <property type="project" value="TreeGrafter"/>
</dbReference>
<dbReference type="GO" id="GO:0005874">
    <property type="term" value="C:microtubule"/>
    <property type="evidence" value="ECO:0007669"/>
    <property type="project" value="TreeGrafter"/>
</dbReference>
<keyword evidence="7" id="KW-0206">Cytoskeleton</keyword>
<evidence type="ECO:0000256" key="11">
    <source>
        <dbReference type="ARBA" id="ARBA00066265"/>
    </source>
</evidence>
<evidence type="ECO:0000256" key="2">
    <source>
        <dbReference type="ARBA" id="ARBA00022490"/>
    </source>
</evidence>
<dbReference type="Gene3D" id="3.10.20.230">
    <property type="entry name" value="Doublecortin domain"/>
    <property type="match status" value="2"/>
</dbReference>
<proteinExistence type="predicted"/>
<dbReference type="GO" id="GO:0001764">
    <property type="term" value="P:neuron migration"/>
    <property type="evidence" value="ECO:0007669"/>
    <property type="project" value="TreeGrafter"/>
</dbReference>
<evidence type="ECO:0000256" key="10">
    <source>
        <dbReference type="ARBA" id="ARBA00057353"/>
    </source>
</evidence>
<dbReference type="OrthoDB" id="1738954at2759"/>
<evidence type="ECO:0000259" key="14">
    <source>
        <dbReference type="PROSITE" id="PS50309"/>
    </source>
</evidence>
<evidence type="ECO:0000313" key="16">
    <source>
        <dbReference type="Proteomes" id="UP001059041"/>
    </source>
</evidence>
<feature type="domain" description="Doublecortin" evidence="14">
    <location>
        <begin position="15"/>
        <end position="98"/>
    </location>
</feature>
<dbReference type="GO" id="GO:0060271">
    <property type="term" value="P:cilium assembly"/>
    <property type="evidence" value="ECO:0007669"/>
    <property type="project" value="TreeGrafter"/>
</dbReference>
<dbReference type="FunFam" id="3.10.20.230:FF:000004">
    <property type="entry name" value="Doublecortin domain containing 2"/>
    <property type="match status" value="1"/>
</dbReference>
<evidence type="ECO:0000256" key="9">
    <source>
        <dbReference type="ARBA" id="ARBA00037822"/>
    </source>
</evidence>
<dbReference type="SMART" id="SM00537">
    <property type="entry name" value="DCX"/>
    <property type="match status" value="2"/>
</dbReference>
<keyword evidence="2" id="KW-0963">Cytoplasm</keyword>
<dbReference type="FunFam" id="3.10.20.230:FF:000005">
    <property type="entry name" value="Doublecortin domain containing 2"/>
    <property type="match status" value="1"/>
</dbReference>
<dbReference type="GO" id="GO:0048813">
    <property type="term" value="P:dendrite morphogenesis"/>
    <property type="evidence" value="ECO:0007669"/>
    <property type="project" value="TreeGrafter"/>
</dbReference>
<comment type="caution">
    <text evidence="15">The sequence shown here is derived from an EMBL/GenBank/DDBJ whole genome shotgun (WGS) entry which is preliminary data.</text>
</comment>
<keyword evidence="5" id="KW-0970">Cilium biogenesis/degradation</keyword>
<feature type="domain" description="Doublecortin" evidence="14">
    <location>
        <begin position="136"/>
        <end position="219"/>
    </location>
</feature>
<comment type="subcellular location">
    <subcellularLocation>
        <location evidence="9">Cell projection</location>
        <location evidence="9">Kinocilium</location>
    </subcellularLocation>
    <subcellularLocation>
        <location evidence="1">Cytoplasm</location>
        <location evidence="1">Cytoskeleton</location>
        <location evidence="1">Cilium axoneme</location>
    </subcellularLocation>
</comment>
<feature type="compositionally biased region" description="Acidic residues" evidence="13">
    <location>
        <begin position="497"/>
        <end position="517"/>
    </location>
</feature>
<protein>
    <recommendedName>
        <fullName evidence="12">Doublecortin domain-containing protein 2</fullName>
    </recommendedName>
</protein>
<feature type="compositionally biased region" description="Low complexity" evidence="13">
    <location>
        <begin position="356"/>
        <end position="369"/>
    </location>
</feature>
<dbReference type="GO" id="GO:0035556">
    <property type="term" value="P:intracellular signal transduction"/>
    <property type="evidence" value="ECO:0007669"/>
    <property type="project" value="InterPro"/>
</dbReference>
<sequence>MSAEKPNFLSQPEVKNIYFYRNGDPYYEPRRLVVNAKRVSTFDTLLREVTGGVRAPFGAVRNIYTPKAGHRVDSLEHLRSGEQYVAAGREKFKKIDYLQIGTRKKRTSQSNGLMKPIPQSRMIVSARFLKPIKEPCAIFVMANGDVLNPAVRLLIPSRVIGQFERILEMITEKMGLRIVGGVRSLYTFEGTLITDGKELENGQFYVAVGRDKFKKLPYSDLLFSKPIGMKRVNGSKAASLPPIYKYRRQNGDVGNHVSKSVVGGSECGQDKSSPPAHSSKEHLSSLVREISQAKLMYIRKKRSGLMTSHDILDDDDGEDRSAEDDKFSPEVEEVSPDPNQEKNSQEQVNIDDSSTTEEQNQTTEAQNQTTEEKDQTTEEHDQTTEEQDQTTEEHDQTTEEQDQTTKEQDQTTKEQNQTTEEHDQTTEEHDQTTEEQNQTTEEKDQTTEEQDQTAEEQNQTIEEQDQTAEEQNQTTEEQDQTVEEQNQTVEEQNQTIEEQDQTTEEQDQTAEEQDQTTEEQNQTTEEQDQTTEEQDLTTEEQDQTTCNGEEEQNQEDENAEDENKETEDAEKNEFDGEIKDEEETSDPEAKDVNEEKCEADEEERQNEEQQLKGEEEINDEKPDNEKEQTEESPDQSEEQTNAE</sequence>
<dbReference type="GO" id="GO:0060091">
    <property type="term" value="C:kinocilium"/>
    <property type="evidence" value="ECO:0007669"/>
    <property type="project" value="UniProtKB-SubCell"/>
</dbReference>
<dbReference type="EMBL" id="JAFHDT010000008">
    <property type="protein sequence ID" value="KAI7806662.1"/>
    <property type="molecule type" value="Genomic_DNA"/>
</dbReference>
<feature type="compositionally biased region" description="Basic and acidic residues" evidence="13">
    <location>
        <begin position="391"/>
        <end position="412"/>
    </location>
</feature>
<feature type="region of interest" description="Disordered" evidence="13">
    <location>
        <begin position="249"/>
        <end position="284"/>
    </location>
</feature>
<comment type="subunit">
    <text evidence="11">Interacts with DVL1, DVL2 and DVL3.</text>
</comment>
<feature type="compositionally biased region" description="Low complexity" evidence="13">
    <location>
        <begin position="483"/>
        <end position="496"/>
    </location>
</feature>
<dbReference type="InterPro" id="IPR003533">
    <property type="entry name" value="Doublecortin_dom"/>
</dbReference>
<evidence type="ECO:0000256" key="8">
    <source>
        <dbReference type="ARBA" id="ARBA00023273"/>
    </source>
</evidence>
<evidence type="ECO:0000256" key="13">
    <source>
        <dbReference type="SAM" id="MobiDB-lite"/>
    </source>
</evidence>
<keyword evidence="3" id="KW-0597">Phosphoprotein</keyword>
<feature type="compositionally biased region" description="Basic and acidic residues" evidence="13">
    <location>
        <begin position="587"/>
        <end position="596"/>
    </location>
</feature>
<name>A0A9W7WQU5_TRIRA</name>
<organism evidence="15 16">
    <name type="scientific">Triplophysa rosa</name>
    <name type="common">Cave loach</name>
    <dbReference type="NCBI Taxonomy" id="992332"/>
    <lineage>
        <taxon>Eukaryota</taxon>
        <taxon>Metazoa</taxon>
        <taxon>Chordata</taxon>
        <taxon>Craniata</taxon>
        <taxon>Vertebrata</taxon>
        <taxon>Euteleostomi</taxon>
        <taxon>Actinopterygii</taxon>
        <taxon>Neopterygii</taxon>
        <taxon>Teleostei</taxon>
        <taxon>Ostariophysi</taxon>
        <taxon>Cypriniformes</taxon>
        <taxon>Nemacheilidae</taxon>
        <taxon>Triplophysa</taxon>
    </lineage>
</organism>
<dbReference type="AlphaFoldDB" id="A0A9W7WQU5"/>
<reference evidence="15" key="1">
    <citation type="submission" date="2021-02" db="EMBL/GenBank/DDBJ databases">
        <title>Comparative genomics reveals that relaxation of natural selection precedes convergent phenotypic evolution of cavefish.</title>
        <authorList>
            <person name="Peng Z."/>
        </authorList>
    </citation>
    <scope>NUCLEOTIDE SEQUENCE</scope>
    <source>
        <tissue evidence="15">Muscle</tissue>
    </source>
</reference>
<keyword evidence="8" id="KW-0966">Cell projection</keyword>
<evidence type="ECO:0000256" key="7">
    <source>
        <dbReference type="ARBA" id="ARBA00023212"/>
    </source>
</evidence>
<feature type="compositionally biased region" description="Acidic residues" evidence="13">
    <location>
        <begin position="525"/>
        <end position="568"/>
    </location>
</feature>
<dbReference type="InterPro" id="IPR036572">
    <property type="entry name" value="Doublecortin_dom_sf"/>
</dbReference>
<evidence type="ECO:0000313" key="15">
    <source>
        <dbReference type="EMBL" id="KAI7806662.1"/>
    </source>
</evidence>
<dbReference type="PANTHER" id="PTHR23004">
    <property type="entry name" value="DOUBLECORTIN DOMAIN CONTAINING 2"/>
    <property type="match status" value="1"/>
</dbReference>
<dbReference type="Pfam" id="PF03607">
    <property type="entry name" value="DCX"/>
    <property type="match status" value="2"/>
</dbReference>
<feature type="compositionally biased region" description="Basic and acidic residues" evidence="13">
    <location>
        <begin position="606"/>
        <end position="629"/>
    </location>
</feature>
<feature type="compositionally biased region" description="Basic and acidic residues" evidence="13">
    <location>
        <begin position="319"/>
        <end position="329"/>
    </location>
</feature>
<evidence type="ECO:0000256" key="12">
    <source>
        <dbReference type="ARBA" id="ARBA00072980"/>
    </source>
</evidence>
<evidence type="ECO:0000256" key="5">
    <source>
        <dbReference type="ARBA" id="ARBA00022794"/>
    </source>
</evidence>
<evidence type="ECO:0000256" key="4">
    <source>
        <dbReference type="ARBA" id="ARBA00022737"/>
    </source>
</evidence>